<evidence type="ECO:0000256" key="9">
    <source>
        <dbReference type="ARBA" id="ARBA00023136"/>
    </source>
</evidence>
<dbReference type="InterPro" id="IPR004856">
    <property type="entry name" value="Glyco_trans_ALG6/ALG8"/>
</dbReference>
<feature type="transmembrane region" description="Helical" evidence="10">
    <location>
        <begin position="441"/>
        <end position="462"/>
    </location>
</feature>
<evidence type="ECO:0000256" key="1">
    <source>
        <dbReference type="ARBA" id="ARBA00004477"/>
    </source>
</evidence>
<comment type="similarity">
    <text evidence="3 10">Belongs to the ALG6/ALG8 glucosyltransferase family.</text>
</comment>
<keyword evidence="4 10" id="KW-0328">Glycosyltransferase</keyword>
<keyword evidence="8 10" id="KW-1133">Transmembrane helix</keyword>
<dbReference type="GO" id="GO:0005789">
    <property type="term" value="C:endoplasmic reticulum membrane"/>
    <property type="evidence" value="ECO:0007669"/>
    <property type="project" value="UniProtKB-SubCell"/>
</dbReference>
<sequence>MLSSLSELHDLTFFTILFALLIRWMVTFFSYSGERIAPMFGDYEAQRHWMEITVNIPVKDWYTNSTENDLNYWGLDYPPLTAYHSWLMGKIANYFNPEWVKLNESRGFESYEHKIFMRSTVFISDLVILIPALYYYELKLFDQNFQFNYFLHHLFVPSLILIDHGHFQYNCIALGLFLWAVICLIKRQDILASILFCLSFNYKQMALYYSLPIFFLLLKRCFNQRSFAKLTAISFSVIATMMILWSPYLSDLNTANQVFRRIFPLNRGIYEDKVANFWYCLSVFIKIKNYFEEYQLAWISAFLTILFSLPSCYLLFRQNTMKQLKYSLFNVSMAFFLFSFQVHEKSILFVNVAILLLTYRSKFMVIWFSLISTFSLLPLLIKDNLVIPYFALTIIYVVINYESMNLNSKSSMQQLFKVSIMGAILLSLASLVIAAPEKYPHIHTLLNCMYSFGHFILFYLYFLGQQCIDFQRTDEKYPNVQNRMNLFTVVHRRPKMKRN</sequence>
<evidence type="ECO:0000256" key="8">
    <source>
        <dbReference type="ARBA" id="ARBA00022989"/>
    </source>
</evidence>
<evidence type="ECO:0000256" key="3">
    <source>
        <dbReference type="ARBA" id="ARBA00008715"/>
    </source>
</evidence>
<feature type="transmembrane region" description="Helical" evidence="10">
    <location>
        <begin position="12"/>
        <end position="31"/>
    </location>
</feature>
<dbReference type="CTD" id="34409"/>
<keyword evidence="9 10" id="KW-0472">Membrane</keyword>
<reference evidence="12" key="1">
    <citation type="submission" date="2025-08" db="UniProtKB">
        <authorList>
            <consortium name="RefSeq"/>
        </authorList>
    </citation>
    <scope>IDENTIFICATION</scope>
    <source>
        <strain evidence="12">Airmid</strain>
    </source>
</reference>
<dbReference type="RefSeq" id="XP_027196591.1">
    <property type="nucleotide sequence ID" value="XM_027340790.1"/>
</dbReference>
<dbReference type="Pfam" id="PF03155">
    <property type="entry name" value="Alg6_Alg8"/>
    <property type="match status" value="1"/>
</dbReference>
<keyword evidence="11" id="KW-1185">Reference proteome</keyword>
<feature type="transmembrane region" description="Helical" evidence="10">
    <location>
        <begin position="230"/>
        <end position="250"/>
    </location>
</feature>
<feature type="transmembrane region" description="Helical" evidence="10">
    <location>
        <begin position="387"/>
        <end position="403"/>
    </location>
</feature>
<dbReference type="EC" id="2.4.1.-" evidence="10"/>
<evidence type="ECO:0000256" key="4">
    <source>
        <dbReference type="ARBA" id="ARBA00022676"/>
    </source>
</evidence>
<keyword evidence="5 10" id="KW-0808">Transferase</keyword>
<comment type="subcellular location">
    <subcellularLocation>
        <location evidence="1 10">Endoplasmic reticulum membrane</location>
        <topology evidence="1 10">Multi-pass membrane protein</topology>
    </subcellularLocation>
</comment>
<feature type="transmembrane region" description="Helical" evidence="10">
    <location>
        <begin position="167"/>
        <end position="185"/>
    </location>
</feature>
<dbReference type="Proteomes" id="UP000515146">
    <property type="component" value="Unplaced"/>
</dbReference>
<dbReference type="KEGG" id="dpte:113791068"/>
<dbReference type="FunCoup" id="A0A6P6XUR6">
    <property type="interactions" value="2026"/>
</dbReference>
<keyword evidence="6 10" id="KW-0812">Transmembrane</keyword>
<proteinExistence type="inferred from homology"/>
<evidence type="ECO:0000256" key="7">
    <source>
        <dbReference type="ARBA" id="ARBA00022824"/>
    </source>
</evidence>
<comment type="pathway">
    <text evidence="2 10">Protein modification; protein glycosylation.</text>
</comment>
<organism evidence="11 12">
    <name type="scientific">Dermatophagoides pteronyssinus</name>
    <name type="common">European house dust mite</name>
    <dbReference type="NCBI Taxonomy" id="6956"/>
    <lineage>
        <taxon>Eukaryota</taxon>
        <taxon>Metazoa</taxon>
        <taxon>Ecdysozoa</taxon>
        <taxon>Arthropoda</taxon>
        <taxon>Chelicerata</taxon>
        <taxon>Arachnida</taxon>
        <taxon>Acari</taxon>
        <taxon>Acariformes</taxon>
        <taxon>Sarcoptiformes</taxon>
        <taxon>Astigmata</taxon>
        <taxon>Psoroptidia</taxon>
        <taxon>Analgoidea</taxon>
        <taxon>Pyroglyphidae</taxon>
        <taxon>Dermatophagoidinae</taxon>
        <taxon>Dermatophagoides</taxon>
    </lineage>
</organism>
<evidence type="ECO:0000313" key="11">
    <source>
        <dbReference type="Proteomes" id="UP000515146"/>
    </source>
</evidence>
<evidence type="ECO:0000313" key="12">
    <source>
        <dbReference type="RefSeq" id="XP_027196591.1"/>
    </source>
</evidence>
<dbReference type="PANTHER" id="PTHR12413">
    <property type="entry name" value="DOLICHYL GLYCOSYLTRANSFERASE"/>
    <property type="match status" value="1"/>
</dbReference>
<dbReference type="OrthoDB" id="4983at2759"/>
<feature type="transmembrane region" description="Helical" evidence="10">
    <location>
        <begin position="296"/>
        <end position="316"/>
    </location>
</feature>
<evidence type="ECO:0000256" key="6">
    <source>
        <dbReference type="ARBA" id="ARBA00022692"/>
    </source>
</evidence>
<dbReference type="InParanoid" id="A0A6P6XUR6"/>
<feature type="transmembrane region" description="Helical" evidence="10">
    <location>
        <begin position="115"/>
        <end position="136"/>
    </location>
</feature>
<evidence type="ECO:0000256" key="5">
    <source>
        <dbReference type="ARBA" id="ARBA00022679"/>
    </source>
</evidence>
<name>A0A6P6XUR6_DERPT</name>
<dbReference type="PANTHER" id="PTHR12413:SF1">
    <property type="entry name" value="DOLICHYL PYROPHOSPHATE MAN9GLCNAC2 ALPHA-1,3-GLUCOSYLTRANSFERASE"/>
    <property type="match status" value="1"/>
</dbReference>
<protein>
    <recommendedName>
        <fullName evidence="10">Alpha-1,3-glucosyltransferase</fullName>
        <ecNumber evidence="10">2.4.1.-</ecNumber>
    </recommendedName>
</protein>
<dbReference type="OMA" id="FQVPPMH"/>
<gene>
    <name evidence="12" type="primary">LOC113791068</name>
</gene>
<feature type="transmembrane region" description="Helical" evidence="10">
    <location>
        <begin position="415"/>
        <end position="435"/>
    </location>
</feature>
<evidence type="ECO:0000256" key="2">
    <source>
        <dbReference type="ARBA" id="ARBA00004922"/>
    </source>
</evidence>
<dbReference type="UniPathway" id="UPA00378"/>
<dbReference type="GO" id="GO:0042281">
    <property type="term" value="F:dolichyl pyrophosphate Man9GlcNAc2 alpha-1,3-glucosyltransferase activity"/>
    <property type="evidence" value="ECO:0007669"/>
    <property type="project" value="TreeGrafter"/>
</dbReference>
<evidence type="ECO:0000256" key="10">
    <source>
        <dbReference type="RuleBase" id="RU363110"/>
    </source>
</evidence>
<dbReference type="AlphaFoldDB" id="A0A6P6XUR6"/>
<accession>A0A6P6XUR6</accession>
<keyword evidence="7 10" id="KW-0256">Endoplasmic reticulum</keyword>